<name>A0ABQ0Z5T7_9HYPH</name>
<proteinExistence type="predicted"/>
<reference evidence="1 2" key="1">
    <citation type="journal article" date="2020" name="Genome Biol. Evol.">
        <title>Rhizobium dioscoreae sp. nov., a plant growth-promoting bacterium isolated from yam (Dioscorea species).</title>
        <authorList>
            <person name="Ouyabe M."/>
            <person name="Tanaka N."/>
            <person name="Shiwa Y."/>
            <person name="Fujita N."/>
            <person name="Kikuno H."/>
            <person name="Babil P."/>
            <person name="Shiwachi H."/>
        </authorList>
    </citation>
    <scope>NUCLEOTIDE SEQUENCE [LARGE SCALE GENOMIC DNA]</scope>
    <source>
        <strain evidence="1 2">S-93</strain>
    </source>
</reference>
<dbReference type="Proteomes" id="UP000390335">
    <property type="component" value="Unassembled WGS sequence"/>
</dbReference>
<sequence length="113" mass="13007">MPVAAIQLIDFRFLNMSGVLQHDRAQIQGRWRAMNRPFEAGFHQLRDKSRMIDMRMGQNDGVNQRRIEWERPVIQFLLGLGALEHATIDHYAGAAVLKDKARAGYRSGRTVEM</sequence>
<dbReference type="EMBL" id="BLAJ01000004">
    <property type="protein sequence ID" value="GES50906.1"/>
    <property type="molecule type" value="Genomic_DNA"/>
</dbReference>
<protein>
    <submittedName>
        <fullName evidence="1">Uncharacterized protein</fullName>
    </submittedName>
</protein>
<evidence type="ECO:0000313" key="1">
    <source>
        <dbReference type="EMBL" id="GES50906.1"/>
    </source>
</evidence>
<comment type="caution">
    <text evidence="1">The sequence shown here is derived from an EMBL/GenBank/DDBJ whole genome shotgun (WGS) entry which is preliminary data.</text>
</comment>
<organism evidence="1 2">
    <name type="scientific">Rhizobium dioscoreae</name>
    <dbReference type="NCBI Taxonomy" id="2653122"/>
    <lineage>
        <taxon>Bacteria</taxon>
        <taxon>Pseudomonadati</taxon>
        <taxon>Pseudomonadota</taxon>
        <taxon>Alphaproteobacteria</taxon>
        <taxon>Hyphomicrobiales</taxon>
        <taxon>Rhizobiaceae</taxon>
        <taxon>Rhizobium/Agrobacterium group</taxon>
        <taxon>Rhizobium</taxon>
    </lineage>
</organism>
<keyword evidence="2" id="KW-1185">Reference proteome</keyword>
<gene>
    <name evidence="1" type="ORF">RsS93_35200</name>
</gene>
<accession>A0ABQ0Z5T7</accession>
<evidence type="ECO:0000313" key="2">
    <source>
        <dbReference type="Proteomes" id="UP000390335"/>
    </source>
</evidence>